<evidence type="ECO:0000259" key="1">
    <source>
        <dbReference type="Pfam" id="PF00027"/>
    </source>
</evidence>
<gene>
    <name evidence="2" type="ORF">E1750_15385</name>
</gene>
<dbReference type="KEGG" id="fnk:E1750_15385"/>
<dbReference type="InterPro" id="IPR014710">
    <property type="entry name" value="RmlC-like_jellyroll"/>
</dbReference>
<feature type="domain" description="Cyclic nucleotide-binding" evidence="1">
    <location>
        <begin position="32"/>
        <end position="117"/>
    </location>
</feature>
<accession>A0A4P6YI20</accession>
<name>A0A4P6YI20_9FLAO</name>
<dbReference type="RefSeq" id="WP_133277625.1">
    <property type="nucleotide sequence ID" value="NZ_CP037933.1"/>
</dbReference>
<proteinExistence type="predicted"/>
<dbReference type="InterPro" id="IPR018490">
    <property type="entry name" value="cNMP-bd_dom_sf"/>
</dbReference>
<dbReference type="AlphaFoldDB" id="A0A4P6YI20"/>
<dbReference type="Gene3D" id="2.60.120.10">
    <property type="entry name" value="Jelly Rolls"/>
    <property type="match status" value="1"/>
</dbReference>
<reference evidence="3" key="1">
    <citation type="submission" date="2019-03" db="EMBL/GenBank/DDBJ databases">
        <title>Flavobacterium sp.</title>
        <authorList>
            <person name="Kim H."/>
        </authorList>
    </citation>
    <scope>NUCLEOTIDE SEQUENCE [LARGE SCALE GENOMIC DNA]</scope>
    <source>
        <strain evidence="3">GS13</strain>
    </source>
</reference>
<keyword evidence="3" id="KW-1185">Reference proteome</keyword>
<dbReference type="Proteomes" id="UP000291124">
    <property type="component" value="Chromosome"/>
</dbReference>
<organism evidence="2 3">
    <name type="scientific">Flavobacterium nackdongense</name>
    <dbReference type="NCBI Taxonomy" id="2547394"/>
    <lineage>
        <taxon>Bacteria</taxon>
        <taxon>Pseudomonadati</taxon>
        <taxon>Bacteroidota</taxon>
        <taxon>Flavobacteriia</taxon>
        <taxon>Flavobacteriales</taxon>
        <taxon>Flavobacteriaceae</taxon>
        <taxon>Flavobacterium</taxon>
    </lineage>
</organism>
<dbReference type="SUPFAM" id="SSF51206">
    <property type="entry name" value="cAMP-binding domain-like"/>
    <property type="match status" value="1"/>
</dbReference>
<protein>
    <submittedName>
        <fullName evidence="2">Crp/Fnr family transcriptional regulator</fullName>
    </submittedName>
</protein>
<dbReference type="EMBL" id="CP037933">
    <property type="protein sequence ID" value="QBN20123.1"/>
    <property type="molecule type" value="Genomic_DNA"/>
</dbReference>
<sequence>MYRFNILKKSISSIVTLTDEEFLVLCESFTLRKLAKNELFLEEGTICDYIGFVNSGILIYFQRKANCDEITIDFSFEEDWVTVNQSRLTNSKSLISIKAIETCELLVISQKRLSELYIRIPKLERLGRILMEQSFLKIAQQSIDLQLLSATDRYKKLLYHYPNILQRVPLYHIANYLGIAPKSLSRIRKQLFD</sequence>
<dbReference type="Pfam" id="PF00027">
    <property type="entry name" value="cNMP_binding"/>
    <property type="match status" value="1"/>
</dbReference>
<dbReference type="InterPro" id="IPR000595">
    <property type="entry name" value="cNMP-bd_dom"/>
</dbReference>
<dbReference type="CDD" id="cd00038">
    <property type="entry name" value="CAP_ED"/>
    <property type="match status" value="1"/>
</dbReference>
<dbReference type="OrthoDB" id="663011at2"/>
<evidence type="ECO:0000313" key="3">
    <source>
        <dbReference type="Proteomes" id="UP000291124"/>
    </source>
</evidence>
<evidence type="ECO:0000313" key="2">
    <source>
        <dbReference type="EMBL" id="QBN20123.1"/>
    </source>
</evidence>